<evidence type="ECO:0000313" key="2">
    <source>
        <dbReference type="EMBL" id="AZZ65266.2"/>
    </source>
</evidence>
<dbReference type="PROSITE" id="PS51257">
    <property type="entry name" value="PROKAR_LIPOPROTEIN"/>
    <property type="match status" value="1"/>
</dbReference>
<evidence type="ECO:0000256" key="1">
    <source>
        <dbReference type="SAM" id="SignalP"/>
    </source>
</evidence>
<accession>A0A3Q9V8U2</accession>
<feature type="signal peptide" evidence="1">
    <location>
        <begin position="1"/>
        <end position="24"/>
    </location>
</feature>
<keyword evidence="1" id="KW-0732">Signal</keyword>
<name>A0A3Q9V8U2_9BACT</name>
<evidence type="ECO:0008006" key="4">
    <source>
        <dbReference type="Google" id="ProtNLM"/>
    </source>
</evidence>
<sequence>MKKKLTILSILAPIGLIATTPIIAASCGKKTQQKQTEKANKIVNLTKSLEEYKEFSDSATVDKINKFVEEAKNLNENSKAEILDSFIERANEALINLKNLNTTELHGMKVFKIAFGQKNELASHVVKAIKSAKSWEAIKTVLKEHSIKIEEPKDKKIELNSTTHAHDEEGMIHLDLFIGEKKEKARFEIIGFKKQEAAVNIKNWKFHLHGLKGKKLPTQDELFKELKAAQGTNFETLLNKLKEYIEITTIDESNKDMEFKINFEDTEHTKIHEKDLLLQIQVYNKSQPDTILETKNIEIEFGHHHHHDGDR</sequence>
<dbReference type="Proteomes" id="UP000256585">
    <property type="component" value="Chromosome"/>
</dbReference>
<evidence type="ECO:0000313" key="3">
    <source>
        <dbReference type="Proteomes" id="UP000256585"/>
    </source>
</evidence>
<dbReference type="AlphaFoldDB" id="A0A3Q9V8U2"/>
<dbReference type="RefSeq" id="WP_137412650.1">
    <property type="nucleotide sequence ID" value="NZ_CP033058.2"/>
</dbReference>
<dbReference type="KEGG" id="mphc:DMC14_000400"/>
<feature type="chain" id="PRO_5030082171" description="Variable surface lipoprotein" evidence="1">
    <location>
        <begin position="25"/>
        <end position="311"/>
    </location>
</feature>
<gene>
    <name evidence="2" type="ORF">DMC14_000400</name>
</gene>
<keyword evidence="3" id="KW-1185">Reference proteome</keyword>
<reference evidence="2" key="1">
    <citation type="submission" date="2019-03" db="EMBL/GenBank/DDBJ databases">
        <title>Draft Sequence and Annotation of the Mycoplasma phocicerebrale Strain 1049T Genome.</title>
        <authorList>
            <person name="Frasca S.Jr."/>
            <person name="Kutish G.F."/>
            <person name="Castellanos Gell J."/>
            <person name="Michaels D.L."/>
            <person name="Brown D.R."/>
        </authorList>
    </citation>
    <scope>NUCLEOTIDE SEQUENCE</scope>
    <source>
        <strain evidence="2">1049</strain>
    </source>
</reference>
<dbReference type="OrthoDB" id="399808at2"/>
<proteinExistence type="predicted"/>
<dbReference type="EMBL" id="CP033058">
    <property type="protein sequence ID" value="AZZ65266.2"/>
    <property type="molecule type" value="Genomic_DNA"/>
</dbReference>
<organism evidence="2 3">
    <name type="scientific">Metamycoplasma phocicerebrale</name>
    <dbReference type="NCBI Taxonomy" id="142649"/>
    <lineage>
        <taxon>Bacteria</taxon>
        <taxon>Bacillati</taxon>
        <taxon>Mycoplasmatota</taxon>
        <taxon>Mycoplasmoidales</taxon>
        <taxon>Metamycoplasmataceae</taxon>
        <taxon>Metamycoplasma</taxon>
    </lineage>
</organism>
<protein>
    <recommendedName>
        <fullName evidence="4">Variable surface lipoprotein</fullName>
    </recommendedName>
</protein>
<dbReference type="NCBIfam" id="NF045726">
    <property type="entry name" value="XXplasma_LP"/>
    <property type="match status" value="1"/>
</dbReference>
<dbReference type="InterPro" id="IPR054816">
    <property type="entry name" value="Lipoprotein_mollicutes-type_CS"/>
</dbReference>